<feature type="transmembrane region" description="Helical" evidence="1">
    <location>
        <begin position="358"/>
        <end position="381"/>
    </location>
</feature>
<dbReference type="InterPro" id="IPR036259">
    <property type="entry name" value="MFS_trans_sf"/>
</dbReference>
<feature type="transmembrane region" description="Helical" evidence="1">
    <location>
        <begin position="294"/>
        <end position="317"/>
    </location>
</feature>
<dbReference type="Gene3D" id="1.20.1250.20">
    <property type="entry name" value="MFS general substrate transporter like domains"/>
    <property type="match status" value="2"/>
</dbReference>
<dbReference type="EMBL" id="CAFBNO010000069">
    <property type="protein sequence ID" value="CAB4960930.1"/>
    <property type="molecule type" value="Genomic_DNA"/>
</dbReference>
<feature type="transmembrane region" description="Helical" evidence="1">
    <location>
        <begin position="21"/>
        <end position="39"/>
    </location>
</feature>
<keyword evidence="1" id="KW-0812">Transmembrane</keyword>
<dbReference type="AlphaFoldDB" id="A0A6J7KZ06"/>
<dbReference type="Pfam" id="PF07690">
    <property type="entry name" value="MFS_1"/>
    <property type="match status" value="1"/>
</dbReference>
<reference evidence="2" key="1">
    <citation type="submission" date="2020-05" db="EMBL/GenBank/DDBJ databases">
        <authorList>
            <person name="Chiriac C."/>
            <person name="Salcher M."/>
            <person name="Ghai R."/>
            <person name="Kavagutti S V."/>
        </authorList>
    </citation>
    <scope>NUCLEOTIDE SEQUENCE</scope>
</reference>
<protein>
    <submittedName>
        <fullName evidence="2">Unannotated protein</fullName>
    </submittedName>
</protein>
<feature type="transmembrane region" description="Helical" evidence="1">
    <location>
        <begin position="269"/>
        <end position="288"/>
    </location>
</feature>
<evidence type="ECO:0000313" key="2">
    <source>
        <dbReference type="EMBL" id="CAB4960930.1"/>
    </source>
</evidence>
<gene>
    <name evidence="2" type="ORF">UFOPK3837_01056</name>
</gene>
<feature type="transmembrane region" description="Helical" evidence="1">
    <location>
        <begin position="140"/>
        <end position="163"/>
    </location>
</feature>
<proteinExistence type="predicted"/>
<dbReference type="PANTHER" id="PTHR23542:SF1">
    <property type="entry name" value="MAJOR FACILITATOR SUPERFAMILY (MFS) PROFILE DOMAIN-CONTAINING PROTEIN"/>
    <property type="match status" value="1"/>
</dbReference>
<feature type="transmembrane region" description="Helical" evidence="1">
    <location>
        <begin position="78"/>
        <end position="96"/>
    </location>
</feature>
<sequence>MGSYTAVLKRPGVARILLSQLAARWAFGMMSLAFVLHVQQVTGSYAIAGITLGAETLGAAIAGPMLGRLVPRIGVRPVIYTVSTIGSLAMVAIGLIDSVNWTVALVILGFLVGLTSPPIQQIVRPIYPSLISKEQTNHLFALDANLQELIWVVGPILATFIAANAGSSYSLYAMALIQIVGCYTFASNREVRNAKIARSKRRMGGVLKSRVVLSNIAMGLLLVGSFGGAEVGTVATITDRNISGLVLAALSAGSLIGGFAFGHRAKTKYALSKFFALSLIGYALIFIAPYSPVWVAICWFIAGLGVAPVFATLASIIAIKLNPSESVEAYGWISTGQLVGYSSAAAIAGIAVDTISPEAAFAVSVACGVLALAVALLSLPFTPTPPSTDKADH</sequence>
<dbReference type="InterPro" id="IPR011701">
    <property type="entry name" value="MFS"/>
</dbReference>
<dbReference type="PANTHER" id="PTHR23542">
    <property type="match status" value="1"/>
</dbReference>
<accession>A0A6J7KZ06</accession>
<feature type="transmembrane region" description="Helical" evidence="1">
    <location>
        <begin position="45"/>
        <end position="66"/>
    </location>
</feature>
<feature type="transmembrane region" description="Helical" evidence="1">
    <location>
        <begin position="102"/>
        <end position="119"/>
    </location>
</feature>
<keyword evidence="1" id="KW-1133">Transmembrane helix</keyword>
<evidence type="ECO:0000256" key="1">
    <source>
        <dbReference type="SAM" id="Phobius"/>
    </source>
</evidence>
<keyword evidence="1" id="KW-0472">Membrane</keyword>
<feature type="transmembrane region" description="Helical" evidence="1">
    <location>
        <begin position="169"/>
        <end position="186"/>
    </location>
</feature>
<dbReference type="SUPFAM" id="SSF103473">
    <property type="entry name" value="MFS general substrate transporter"/>
    <property type="match status" value="1"/>
</dbReference>
<feature type="transmembrane region" description="Helical" evidence="1">
    <location>
        <begin position="329"/>
        <end position="352"/>
    </location>
</feature>
<dbReference type="GO" id="GO:0022857">
    <property type="term" value="F:transmembrane transporter activity"/>
    <property type="evidence" value="ECO:0007669"/>
    <property type="project" value="InterPro"/>
</dbReference>
<feature type="transmembrane region" description="Helical" evidence="1">
    <location>
        <begin position="241"/>
        <end position="262"/>
    </location>
</feature>
<name>A0A6J7KZ06_9ZZZZ</name>
<feature type="transmembrane region" description="Helical" evidence="1">
    <location>
        <begin position="207"/>
        <end position="229"/>
    </location>
</feature>
<organism evidence="2">
    <name type="scientific">freshwater metagenome</name>
    <dbReference type="NCBI Taxonomy" id="449393"/>
    <lineage>
        <taxon>unclassified sequences</taxon>
        <taxon>metagenomes</taxon>
        <taxon>ecological metagenomes</taxon>
    </lineage>
</organism>